<feature type="signal peptide" evidence="1">
    <location>
        <begin position="1"/>
        <end position="30"/>
    </location>
</feature>
<organism evidence="2 3">
    <name type="scientific">Pedosphaera parvula (strain Ellin514)</name>
    <dbReference type="NCBI Taxonomy" id="320771"/>
    <lineage>
        <taxon>Bacteria</taxon>
        <taxon>Pseudomonadati</taxon>
        <taxon>Verrucomicrobiota</taxon>
        <taxon>Pedosphaerae</taxon>
        <taxon>Pedosphaerales</taxon>
        <taxon>Pedosphaeraceae</taxon>
        <taxon>Pedosphaera</taxon>
    </lineage>
</organism>
<feature type="chain" id="PRO_5002894300" evidence="1">
    <location>
        <begin position="31"/>
        <end position="630"/>
    </location>
</feature>
<sequence precursor="true">MKSKNSNLAYTLLAILALTLGVGATRTLNAQNWDVSAPGSVPGSSIGTMVAKDGVVFAAGSGGIARWTKCDGWQTIGSGGVGTMYINGNYLYVGGSFSYISIDVPHPGGPVSEQITATNIAKYNLITRTWSAVGDNTMTNPVNAIVLDAAGKVYVGTLGLDIPLDGSPYEQVDTSLAQVWNGTSWSTLGGGLAIDKDPTRIRYPFGVSSLATDGTNVFVAGAINGAFNGGTFVSSPALIKWNGSSWVAMASNIPGLTPSLGGTSSLFDYFSTDYTYSYNSRINSMAISGTNLFAIGNMTGPRDLVTLAYAMPYGMARFSTTTGAFIPDYSLASPGIGYQVVAQDGMVYVSGSFDSIINGSGSSISAYSIVRWDGTSWSALGAGIKWAASGYDNYPGFVTTLAADQYAVYAGGVFDTAGGQSCDNGTPVRWVLQENPVLCGGPLLNINFAAADADKVGFAAVGLSTSDFWNGYRAPNISSAAVTNLKWSDGSSSTVGVTVNNAAGQWGNPVSDGMYDGYIYPQNSGTITVTLTNLPTGTYDFYAYGHGAANDQNGIFNLVSNSIDYGTQSTTIVGSASWHSTLWINGQQYVRFGGVPVVSGQPVVLNVLPANAAYGHIAVINGLQVARRTQ</sequence>
<accession>B9XD58</accession>
<gene>
    <name evidence="2" type="ORF">Cflav_PD6279</name>
</gene>
<name>B9XD58_PEDPL</name>
<dbReference type="RefSeq" id="WP_007413756.1">
    <property type="nucleotide sequence ID" value="NZ_ABOX02000006.1"/>
</dbReference>
<evidence type="ECO:0000256" key="1">
    <source>
        <dbReference type="SAM" id="SignalP"/>
    </source>
</evidence>
<comment type="caution">
    <text evidence="2">The sequence shown here is derived from an EMBL/GenBank/DDBJ whole genome shotgun (WGS) entry which is preliminary data.</text>
</comment>
<dbReference type="OrthoDB" id="9761875at2"/>
<keyword evidence="1" id="KW-0732">Signal</keyword>
<evidence type="ECO:0000313" key="3">
    <source>
        <dbReference type="Proteomes" id="UP000003688"/>
    </source>
</evidence>
<keyword evidence="3" id="KW-1185">Reference proteome</keyword>
<reference evidence="2 3" key="1">
    <citation type="journal article" date="2011" name="J. Bacteriol.">
        <title>Genome sequence of 'Pedosphaera parvula' Ellin514, an aerobic Verrucomicrobial isolate from pasture soil.</title>
        <authorList>
            <person name="Kant R."/>
            <person name="van Passel M.W."/>
            <person name="Sangwan P."/>
            <person name="Palva A."/>
            <person name="Lucas S."/>
            <person name="Copeland A."/>
            <person name="Lapidus A."/>
            <person name="Glavina Del Rio T."/>
            <person name="Dalin E."/>
            <person name="Tice H."/>
            <person name="Bruce D."/>
            <person name="Goodwin L."/>
            <person name="Pitluck S."/>
            <person name="Chertkov O."/>
            <person name="Larimer F.W."/>
            <person name="Land M.L."/>
            <person name="Hauser L."/>
            <person name="Brettin T.S."/>
            <person name="Detter J.C."/>
            <person name="Han S."/>
            <person name="de Vos W.M."/>
            <person name="Janssen P.H."/>
            <person name="Smidt H."/>
        </authorList>
    </citation>
    <scope>NUCLEOTIDE SEQUENCE [LARGE SCALE GENOMIC DNA]</scope>
    <source>
        <strain evidence="2 3">Ellin514</strain>
    </source>
</reference>
<protein>
    <submittedName>
        <fullName evidence="2">Uncharacterized protein</fullName>
    </submittedName>
</protein>
<dbReference type="EMBL" id="ABOX02000006">
    <property type="protein sequence ID" value="EEF62004.1"/>
    <property type="molecule type" value="Genomic_DNA"/>
</dbReference>
<evidence type="ECO:0000313" key="2">
    <source>
        <dbReference type="EMBL" id="EEF62004.1"/>
    </source>
</evidence>
<dbReference type="Proteomes" id="UP000003688">
    <property type="component" value="Unassembled WGS sequence"/>
</dbReference>
<proteinExistence type="predicted"/>
<dbReference type="AlphaFoldDB" id="B9XD58"/>